<accession>A0A6I4WA48</accession>
<comment type="caution">
    <text evidence="1">The sequence shown here is derived from an EMBL/GenBank/DDBJ whole genome shotgun (WGS) entry which is preliminary data.</text>
</comment>
<name>A0A6I4WA48_9ACTN</name>
<keyword evidence="2" id="KW-1185">Reference proteome</keyword>
<dbReference type="RefSeq" id="WP_161103094.1">
    <property type="nucleotide sequence ID" value="NZ_JBHLYI010000001.1"/>
</dbReference>
<protein>
    <submittedName>
        <fullName evidence="1">Uncharacterized protein</fullName>
    </submittedName>
</protein>
<proteinExistence type="predicted"/>
<gene>
    <name evidence="1" type="ORF">GQ466_12895</name>
</gene>
<reference evidence="1 2" key="1">
    <citation type="submission" date="2019-12" db="EMBL/GenBank/DDBJ databases">
        <title>Nocardia macrotermitis sp. nov. and Nocardia aurantia sp. nov., isolated from the gut of the fungus growing-termite Macrotermes natalensis.</title>
        <authorList>
            <person name="Christine B."/>
            <person name="Rene B."/>
        </authorList>
    </citation>
    <scope>NUCLEOTIDE SEQUENCE [LARGE SCALE GENOMIC DNA]</scope>
    <source>
        <strain evidence="1 2">DSM 102126</strain>
    </source>
</reference>
<dbReference type="EMBL" id="WUTW01000002">
    <property type="protein sequence ID" value="MXQ64936.1"/>
    <property type="molecule type" value="Genomic_DNA"/>
</dbReference>
<dbReference type="Proteomes" id="UP000431901">
    <property type="component" value="Unassembled WGS sequence"/>
</dbReference>
<sequence length="146" mass="15409">MSLSLIRTVRTALADPHTIPGRLAAAHRALEVLETAVHDLAFLDPDPPLLFWTTVHSDAVRARAALAGARSLPSPAGRPPATVALGAEEPATVIAALLELAEALVLHLVEAANATRHDGDKACCLHAALITHELTTSLRNASHEHR</sequence>
<evidence type="ECO:0000313" key="2">
    <source>
        <dbReference type="Proteomes" id="UP000431901"/>
    </source>
</evidence>
<organism evidence="1 2">
    <name type="scientific">Actinomadura rayongensis</name>
    <dbReference type="NCBI Taxonomy" id="1429076"/>
    <lineage>
        <taxon>Bacteria</taxon>
        <taxon>Bacillati</taxon>
        <taxon>Actinomycetota</taxon>
        <taxon>Actinomycetes</taxon>
        <taxon>Streptosporangiales</taxon>
        <taxon>Thermomonosporaceae</taxon>
        <taxon>Actinomadura</taxon>
    </lineage>
</organism>
<evidence type="ECO:0000313" key="1">
    <source>
        <dbReference type="EMBL" id="MXQ64936.1"/>
    </source>
</evidence>
<dbReference type="AlphaFoldDB" id="A0A6I4WA48"/>